<feature type="non-terminal residue" evidence="1">
    <location>
        <position position="1"/>
    </location>
</feature>
<organism evidence="1">
    <name type="scientific">marine sediment metagenome</name>
    <dbReference type="NCBI Taxonomy" id="412755"/>
    <lineage>
        <taxon>unclassified sequences</taxon>
        <taxon>metagenomes</taxon>
        <taxon>ecological metagenomes</taxon>
    </lineage>
</organism>
<sequence length="48" mass="5662">AFTGLRFLLLDYAHSLTQLYIQKWGFEGLRVAKTIKSHLMKLDIYLTF</sequence>
<accession>X1JC79</accession>
<name>X1JC79_9ZZZZ</name>
<protein>
    <submittedName>
        <fullName evidence="1">Uncharacterized protein</fullName>
    </submittedName>
</protein>
<reference evidence="1" key="1">
    <citation type="journal article" date="2014" name="Front. Microbiol.">
        <title>High frequency of phylogenetically diverse reductive dehalogenase-homologous genes in deep subseafloor sedimentary metagenomes.</title>
        <authorList>
            <person name="Kawai M."/>
            <person name="Futagami T."/>
            <person name="Toyoda A."/>
            <person name="Takaki Y."/>
            <person name="Nishi S."/>
            <person name="Hori S."/>
            <person name="Arai W."/>
            <person name="Tsubouchi T."/>
            <person name="Morono Y."/>
            <person name="Uchiyama I."/>
            <person name="Ito T."/>
            <person name="Fujiyama A."/>
            <person name="Inagaki F."/>
            <person name="Takami H."/>
        </authorList>
    </citation>
    <scope>NUCLEOTIDE SEQUENCE</scope>
    <source>
        <strain evidence="1">Expedition CK06-06</strain>
    </source>
</reference>
<evidence type="ECO:0000313" key="1">
    <source>
        <dbReference type="EMBL" id="GAH92316.1"/>
    </source>
</evidence>
<dbReference type="EMBL" id="BARU01045337">
    <property type="protein sequence ID" value="GAH92316.1"/>
    <property type="molecule type" value="Genomic_DNA"/>
</dbReference>
<dbReference type="AlphaFoldDB" id="X1JC79"/>
<proteinExistence type="predicted"/>
<comment type="caution">
    <text evidence="1">The sequence shown here is derived from an EMBL/GenBank/DDBJ whole genome shotgun (WGS) entry which is preliminary data.</text>
</comment>
<gene>
    <name evidence="1" type="ORF">S03H2_68829</name>
</gene>